<gene>
    <name evidence="1" type="ORF">VF724_01510</name>
</gene>
<evidence type="ECO:0000313" key="1">
    <source>
        <dbReference type="EMBL" id="MEB3100336.1"/>
    </source>
</evidence>
<dbReference type="RefSeq" id="WP_371752434.1">
    <property type="nucleotide sequence ID" value="NZ_JAYJLD010000001.1"/>
</dbReference>
<name>A0ABU5ZF70_9BACL</name>
<reference evidence="1" key="1">
    <citation type="submission" date="2023-12" db="EMBL/GenBank/DDBJ databases">
        <title>Fervidustalea candida gen. nov., sp. nov., a novel member of the family Paenibacillaceae isolated from a geothermal area.</title>
        <authorList>
            <person name="Li W.-J."/>
            <person name="Jiao J.-Y."/>
            <person name="Chen Y."/>
        </authorList>
    </citation>
    <scope>NUCLEOTIDE SEQUENCE</scope>
    <source>
        <strain evidence="1">SYSU GA230002</strain>
    </source>
</reference>
<keyword evidence="2" id="KW-1185">Reference proteome</keyword>
<evidence type="ECO:0008006" key="3">
    <source>
        <dbReference type="Google" id="ProtNLM"/>
    </source>
</evidence>
<proteinExistence type="predicted"/>
<evidence type="ECO:0000313" key="2">
    <source>
        <dbReference type="Proteomes" id="UP001310386"/>
    </source>
</evidence>
<comment type="caution">
    <text evidence="1">The sequence shown here is derived from an EMBL/GenBank/DDBJ whole genome shotgun (WGS) entry which is preliminary data.</text>
</comment>
<organism evidence="1 2">
    <name type="scientific">Ferviditalea candida</name>
    <dbReference type="NCBI Taxonomy" id="3108399"/>
    <lineage>
        <taxon>Bacteria</taxon>
        <taxon>Bacillati</taxon>
        <taxon>Bacillota</taxon>
        <taxon>Bacilli</taxon>
        <taxon>Bacillales</taxon>
        <taxon>Paenibacillaceae</taxon>
        <taxon>Ferviditalea</taxon>
    </lineage>
</organism>
<dbReference type="EMBL" id="JAYJLD010000001">
    <property type="protein sequence ID" value="MEB3100336.1"/>
    <property type="molecule type" value="Genomic_DNA"/>
</dbReference>
<protein>
    <recommendedName>
        <fullName evidence="3">Cyclic lactone autoinducer peptide</fullName>
    </recommendedName>
</protein>
<sequence length="47" mass="5473">MENKIAQLADRGLSAFARRLSELNCALWCHRYEVPEELKQAPKETQK</sequence>
<dbReference type="Proteomes" id="UP001310386">
    <property type="component" value="Unassembled WGS sequence"/>
</dbReference>
<accession>A0ABU5ZF70</accession>